<feature type="region of interest" description="Disordered" evidence="1">
    <location>
        <begin position="137"/>
        <end position="158"/>
    </location>
</feature>
<proteinExistence type="predicted"/>
<evidence type="ECO:0000313" key="2">
    <source>
        <dbReference type="EMBL" id="KAH3868719.1"/>
    </source>
</evidence>
<reference evidence="2" key="2">
    <citation type="submission" date="2020-11" db="EMBL/GenBank/DDBJ databases">
        <authorList>
            <person name="McCartney M.A."/>
            <person name="Auch B."/>
            <person name="Kono T."/>
            <person name="Mallez S."/>
            <person name="Becker A."/>
            <person name="Gohl D.M."/>
            <person name="Silverstein K.A.T."/>
            <person name="Koren S."/>
            <person name="Bechman K.B."/>
            <person name="Herman A."/>
            <person name="Abrahante J.E."/>
            <person name="Garbe J."/>
        </authorList>
    </citation>
    <scope>NUCLEOTIDE SEQUENCE</scope>
    <source>
        <strain evidence="2">Duluth1</strain>
        <tissue evidence="2">Whole animal</tissue>
    </source>
</reference>
<gene>
    <name evidence="2" type="ORF">DPMN_031871</name>
</gene>
<evidence type="ECO:0000256" key="1">
    <source>
        <dbReference type="SAM" id="MobiDB-lite"/>
    </source>
</evidence>
<name>A0A9D4M3K8_DREPO</name>
<organism evidence="2 3">
    <name type="scientific">Dreissena polymorpha</name>
    <name type="common">Zebra mussel</name>
    <name type="synonym">Mytilus polymorpha</name>
    <dbReference type="NCBI Taxonomy" id="45954"/>
    <lineage>
        <taxon>Eukaryota</taxon>
        <taxon>Metazoa</taxon>
        <taxon>Spiralia</taxon>
        <taxon>Lophotrochozoa</taxon>
        <taxon>Mollusca</taxon>
        <taxon>Bivalvia</taxon>
        <taxon>Autobranchia</taxon>
        <taxon>Heteroconchia</taxon>
        <taxon>Euheterodonta</taxon>
        <taxon>Imparidentia</taxon>
        <taxon>Neoheterodontei</taxon>
        <taxon>Myida</taxon>
        <taxon>Dreissenoidea</taxon>
        <taxon>Dreissenidae</taxon>
        <taxon>Dreissena</taxon>
    </lineage>
</organism>
<evidence type="ECO:0000313" key="3">
    <source>
        <dbReference type="Proteomes" id="UP000828390"/>
    </source>
</evidence>
<feature type="compositionally biased region" description="Low complexity" evidence="1">
    <location>
        <begin position="54"/>
        <end position="66"/>
    </location>
</feature>
<dbReference type="AlphaFoldDB" id="A0A9D4M3K8"/>
<dbReference type="Proteomes" id="UP000828390">
    <property type="component" value="Unassembled WGS sequence"/>
</dbReference>
<feature type="compositionally biased region" description="Basic and acidic residues" evidence="1">
    <location>
        <begin position="141"/>
        <end position="152"/>
    </location>
</feature>
<accession>A0A9D4M3K8</accession>
<feature type="region of interest" description="Disordered" evidence="1">
    <location>
        <begin position="1"/>
        <end position="35"/>
    </location>
</feature>
<keyword evidence="3" id="KW-1185">Reference proteome</keyword>
<protein>
    <submittedName>
        <fullName evidence="2">Uncharacterized protein</fullName>
    </submittedName>
</protein>
<dbReference type="EMBL" id="JAIWYP010000002">
    <property type="protein sequence ID" value="KAH3868719.1"/>
    <property type="molecule type" value="Genomic_DNA"/>
</dbReference>
<feature type="region of interest" description="Disordered" evidence="1">
    <location>
        <begin position="48"/>
        <end position="70"/>
    </location>
</feature>
<comment type="caution">
    <text evidence="2">The sequence shown here is derived from an EMBL/GenBank/DDBJ whole genome shotgun (WGS) entry which is preliminary data.</text>
</comment>
<reference evidence="2" key="1">
    <citation type="journal article" date="2019" name="bioRxiv">
        <title>The Genome of the Zebra Mussel, Dreissena polymorpha: A Resource for Invasive Species Research.</title>
        <authorList>
            <person name="McCartney M.A."/>
            <person name="Auch B."/>
            <person name="Kono T."/>
            <person name="Mallez S."/>
            <person name="Zhang Y."/>
            <person name="Obille A."/>
            <person name="Becker A."/>
            <person name="Abrahante J.E."/>
            <person name="Garbe J."/>
            <person name="Badalamenti J.P."/>
            <person name="Herman A."/>
            <person name="Mangelson H."/>
            <person name="Liachko I."/>
            <person name="Sullivan S."/>
            <person name="Sone E.D."/>
            <person name="Koren S."/>
            <person name="Silverstein K.A.T."/>
            <person name="Beckman K.B."/>
            <person name="Gohl D.M."/>
        </authorList>
    </citation>
    <scope>NUCLEOTIDE SEQUENCE</scope>
    <source>
        <strain evidence="2">Duluth1</strain>
        <tissue evidence="2">Whole animal</tissue>
    </source>
</reference>
<sequence>MQRSNTPDMSAARLETPRPKENSPSLVYNTPPSPAILDSLPTIEECRQLKGNKSVSSSSSSSSSSSCKTSCEGCRGLLKELQSMKDMLQGIKTKLETQGNTNQQLVMTMVNLAETISCMRAQPARMPPAVPMTQPTIQTEAHQRRVDEGIKERNRHHD</sequence>